<sequence length="519" mass="56103">MHPRLHAAAHPDKPAAILAETGETLTYAQLEATANRAAHLFRKLGIVPGDTVAAWLPNTLRYFEIFWAAQRAGLYITPVSTRLTADEAAYIVADCGAKLLLTSDAIGAIAAFMEGPRADCPALATVLWADTPVAGADSWSAAIAPYPASPIADETAGRYMCYSSGTTGRPKGIRVALEGGPAIGPNPIAERMQRLYGGTAATVYLSPAPFYHAAPLAFSTAVQRLGGTVVMLDHFTPEGTLAAIERYRVTCTQMVPTMFLRLLRLSAEERAAHDLSSLTCVMHAAAPCPIEVKRGMIDWLGPIIHEYYSSSESNGTTTTTSQQWLERPGSVGRVDTGVLHICGEDGIELPAGSAGTIYFEGAGEPFEYWNDPEKTAESRHPTQPGWSTIGDIGYVDAAGYLYLTDRKSFMIISGGVNIYPQEVENLLAVHPKVGDVAVFGVPNDEMGEEVKAVVQPRDWSDAGPALAEELIGYCRQRLSGLKCPRSIDFDPALPRHETGKLYKRVIRDRYWQGHATRIV</sequence>
<feature type="domain" description="AMP-dependent synthetase/ligase" evidence="3">
    <location>
        <begin position="6"/>
        <end position="363"/>
    </location>
</feature>
<name>A0ABT9A0K4_9SPHN</name>
<dbReference type="PANTHER" id="PTHR43201">
    <property type="entry name" value="ACYL-COA SYNTHETASE"/>
    <property type="match status" value="1"/>
</dbReference>
<keyword evidence="2" id="KW-0436">Ligase</keyword>
<evidence type="ECO:0000256" key="2">
    <source>
        <dbReference type="ARBA" id="ARBA00022598"/>
    </source>
</evidence>
<accession>A0ABT9A0K4</accession>
<feature type="domain" description="AMP-binding enzyme C-terminal" evidence="4">
    <location>
        <begin position="422"/>
        <end position="500"/>
    </location>
</feature>
<dbReference type="InterPro" id="IPR000873">
    <property type="entry name" value="AMP-dep_synth/lig_dom"/>
</dbReference>
<dbReference type="InterPro" id="IPR045851">
    <property type="entry name" value="AMP-bd_C_sf"/>
</dbReference>
<dbReference type="Gene3D" id="3.40.50.12780">
    <property type="entry name" value="N-terminal domain of ligase-like"/>
    <property type="match status" value="1"/>
</dbReference>
<dbReference type="InterPro" id="IPR042099">
    <property type="entry name" value="ANL_N_sf"/>
</dbReference>
<dbReference type="PANTHER" id="PTHR43201:SF5">
    <property type="entry name" value="MEDIUM-CHAIN ACYL-COA LIGASE ACSF2, MITOCHONDRIAL"/>
    <property type="match status" value="1"/>
</dbReference>
<dbReference type="InterPro" id="IPR025110">
    <property type="entry name" value="AMP-bd_C"/>
</dbReference>
<proteinExistence type="inferred from homology"/>
<organism evidence="5 6">
    <name type="scientific">Sphingomonas immobilis</name>
    <dbReference type="NCBI Taxonomy" id="3063997"/>
    <lineage>
        <taxon>Bacteria</taxon>
        <taxon>Pseudomonadati</taxon>
        <taxon>Pseudomonadota</taxon>
        <taxon>Alphaproteobacteria</taxon>
        <taxon>Sphingomonadales</taxon>
        <taxon>Sphingomonadaceae</taxon>
        <taxon>Sphingomonas</taxon>
    </lineage>
</organism>
<dbReference type="PROSITE" id="PS00455">
    <property type="entry name" value="AMP_BINDING"/>
    <property type="match status" value="1"/>
</dbReference>
<protein>
    <submittedName>
        <fullName evidence="5">Acyl-CoA synthetase</fullName>
    </submittedName>
</protein>
<evidence type="ECO:0000259" key="3">
    <source>
        <dbReference type="Pfam" id="PF00501"/>
    </source>
</evidence>
<dbReference type="SUPFAM" id="SSF56801">
    <property type="entry name" value="Acetyl-CoA synthetase-like"/>
    <property type="match status" value="1"/>
</dbReference>
<evidence type="ECO:0000256" key="1">
    <source>
        <dbReference type="ARBA" id="ARBA00006432"/>
    </source>
</evidence>
<dbReference type="EMBL" id="JAUQSZ010000004">
    <property type="protein sequence ID" value="MDO7842227.1"/>
    <property type="molecule type" value="Genomic_DNA"/>
</dbReference>
<gene>
    <name evidence="5" type="ORF">Q5H94_07805</name>
</gene>
<dbReference type="InterPro" id="IPR020845">
    <property type="entry name" value="AMP-binding_CS"/>
</dbReference>
<reference evidence="5" key="1">
    <citation type="submission" date="2023-07" db="EMBL/GenBank/DDBJ databases">
        <authorList>
            <person name="Kim M.K."/>
        </authorList>
    </citation>
    <scope>NUCLEOTIDE SEQUENCE</scope>
    <source>
        <strain evidence="5">CA1-15</strain>
    </source>
</reference>
<dbReference type="Proteomes" id="UP001176468">
    <property type="component" value="Unassembled WGS sequence"/>
</dbReference>
<keyword evidence="6" id="KW-1185">Reference proteome</keyword>
<evidence type="ECO:0000313" key="5">
    <source>
        <dbReference type="EMBL" id="MDO7842227.1"/>
    </source>
</evidence>
<dbReference type="RefSeq" id="WP_304560694.1">
    <property type="nucleotide sequence ID" value="NZ_JAUQSZ010000004.1"/>
</dbReference>
<dbReference type="Gene3D" id="3.30.300.30">
    <property type="match status" value="1"/>
</dbReference>
<dbReference type="Pfam" id="PF00501">
    <property type="entry name" value="AMP-binding"/>
    <property type="match status" value="1"/>
</dbReference>
<comment type="caution">
    <text evidence="5">The sequence shown here is derived from an EMBL/GenBank/DDBJ whole genome shotgun (WGS) entry which is preliminary data.</text>
</comment>
<evidence type="ECO:0000259" key="4">
    <source>
        <dbReference type="Pfam" id="PF13193"/>
    </source>
</evidence>
<dbReference type="Pfam" id="PF13193">
    <property type="entry name" value="AMP-binding_C"/>
    <property type="match status" value="1"/>
</dbReference>
<comment type="similarity">
    <text evidence="1">Belongs to the ATP-dependent AMP-binding enzyme family.</text>
</comment>
<evidence type="ECO:0000313" key="6">
    <source>
        <dbReference type="Proteomes" id="UP001176468"/>
    </source>
</evidence>